<proteinExistence type="predicted"/>
<protein>
    <submittedName>
        <fullName evidence="1">Uncharacterized protein</fullName>
    </submittedName>
</protein>
<dbReference type="Proteomes" id="UP001163603">
    <property type="component" value="Chromosome 7"/>
</dbReference>
<name>A0ACC0YCW5_9ROSI</name>
<sequence length="239" mass="26930">MEKGGDIESGNCDNKELYPGMSESPELRWAFIRKVYAIISMQFLLTSAVASVVVFVKPIPHFFTNTALGLVVYILIVVLALIMLYPLSTYRKHHPWNFLLLIIFTVDLSFAVGVSCSFSKGRIILEAAILTSVMVVSLTLYTFWAVRRGNDFSFLGPFLFASLLMLIVFTLLQIFFPLGKLAHMILGCLASIIFCGYIIYDTCNLIKRYTYDEYVIAAVDIYLDIINLFLALLSVLDDV</sequence>
<evidence type="ECO:0000313" key="2">
    <source>
        <dbReference type="Proteomes" id="UP001163603"/>
    </source>
</evidence>
<gene>
    <name evidence="1" type="ORF">Pint_24757</name>
</gene>
<organism evidence="1 2">
    <name type="scientific">Pistacia integerrima</name>
    <dbReference type="NCBI Taxonomy" id="434235"/>
    <lineage>
        <taxon>Eukaryota</taxon>
        <taxon>Viridiplantae</taxon>
        <taxon>Streptophyta</taxon>
        <taxon>Embryophyta</taxon>
        <taxon>Tracheophyta</taxon>
        <taxon>Spermatophyta</taxon>
        <taxon>Magnoliopsida</taxon>
        <taxon>eudicotyledons</taxon>
        <taxon>Gunneridae</taxon>
        <taxon>Pentapetalae</taxon>
        <taxon>rosids</taxon>
        <taxon>malvids</taxon>
        <taxon>Sapindales</taxon>
        <taxon>Anacardiaceae</taxon>
        <taxon>Pistacia</taxon>
    </lineage>
</organism>
<dbReference type="EMBL" id="CM047742">
    <property type="protein sequence ID" value="KAJ0033982.1"/>
    <property type="molecule type" value="Genomic_DNA"/>
</dbReference>
<accession>A0ACC0YCW5</accession>
<keyword evidence="2" id="KW-1185">Reference proteome</keyword>
<reference evidence="2" key="1">
    <citation type="journal article" date="2023" name="G3 (Bethesda)">
        <title>Genome assembly and association tests identify interacting loci associated with vigor, precocity, and sex in interspecific pistachio rootstocks.</title>
        <authorList>
            <person name="Palmer W."/>
            <person name="Jacygrad E."/>
            <person name="Sagayaradj S."/>
            <person name="Cavanaugh K."/>
            <person name="Han R."/>
            <person name="Bertier L."/>
            <person name="Beede B."/>
            <person name="Kafkas S."/>
            <person name="Golino D."/>
            <person name="Preece J."/>
            <person name="Michelmore R."/>
        </authorList>
    </citation>
    <scope>NUCLEOTIDE SEQUENCE [LARGE SCALE GENOMIC DNA]</scope>
</reference>
<comment type="caution">
    <text evidence="1">The sequence shown here is derived from an EMBL/GenBank/DDBJ whole genome shotgun (WGS) entry which is preliminary data.</text>
</comment>
<evidence type="ECO:0000313" key="1">
    <source>
        <dbReference type="EMBL" id="KAJ0033982.1"/>
    </source>
</evidence>